<evidence type="ECO:0000256" key="2">
    <source>
        <dbReference type="ARBA" id="ARBA00022475"/>
    </source>
</evidence>
<keyword evidence="5 6" id="KW-0472">Membrane</keyword>
<evidence type="ECO:0000259" key="8">
    <source>
        <dbReference type="Pfam" id="PF13396"/>
    </source>
</evidence>
<dbReference type="GO" id="GO:0005886">
    <property type="term" value="C:plasma membrane"/>
    <property type="evidence" value="ECO:0007669"/>
    <property type="project" value="UniProtKB-SubCell"/>
</dbReference>
<keyword evidence="10" id="KW-1185">Reference proteome</keyword>
<sequence>MMMQALFSLLLQLSLFSLVSAAPVSVSSSNVGGGVGGGVVGFVVLILDIIAWVEILQSNRPVPNKVLWCLLVFLFPIVGMLIYYFFSNRDEVGYRKTRRNRLSHARNTCTVR</sequence>
<name>A0A6A6T6J3_9PLEO</name>
<feature type="chain" id="PRO_5025495444" description="Cardiolipin synthase N-terminal domain-containing protein" evidence="7">
    <location>
        <begin position="22"/>
        <end position="112"/>
    </location>
</feature>
<dbReference type="AlphaFoldDB" id="A0A6A6T6J3"/>
<keyword evidence="3 6" id="KW-0812">Transmembrane</keyword>
<comment type="subcellular location">
    <subcellularLocation>
        <location evidence="1">Cell membrane</location>
        <topology evidence="1">Multi-pass membrane protein</topology>
    </subcellularLocation>
</comment>
<evidence type="ECO:0000256" key="4">
    <source>
        <dbReference type="ARBA" id="ARBA00022989"/>
    </source>
</evidence>
<dbReference type="Pfam" id="PF13396">
    <property type="entry name" value="PLDc_N"/>
    <property type="match status" value="1"/>
</dbReference>
<reference evidence="9" key="1">
    <citation type="journal article" date="2020" name="Stud. Mycol.">
        <title>101 Dothideomycetes genomes: a test case for predicting lifestyles and emergence of pathogens.</title>
        <authorList>
            <person name="Haridas S."/>
            <person name="Albert R."/>
            <person name="Binder M."/>
            <person name="Bloem J."/>
            <person name="Labutti K."/>
            <person name="Salamov A."/>
            <person name="Andreopoulos B."/>
            <person name="Baker S."/>
            <person name="Barry K."/>
            <person name="Bills G."/>
            <person name="Bluhm B."/>
            <person name="Cannon C."/>
            <person name="Castanera R."/>
            <person name="Culley D."/>
            <person name="Daum C."/>
            <person name="Ezra D."/>
            <person name="Gonzalez J."/>
            <person name="Henrissat B."/>
            <person name="Kuo A."/>
            <person name="Liang C."/>
            <person name="Lipzen A."/>
            <person name="Lutzoni F."/>
            <person name="Magnuson J."/>
            <person name="Mondo S."/>
            <person name="Nolan M."/>
            <person name="Ohm R."/>
            <person name="Pangilinan J."/>
            <person name="Park H.-J."/>
            <person name="Ramirez L."/>
            <person name="Alfaro M."/>
            <person name="Sun H."/>
            <person name="Tritt A."/>
            <person name="Yoshinaga Y."/>
            <person name="Zwiers L.-H."/>
            <person name="Turgeon B."/>
            <person name="Goodwin S."/>
            <person name="Spatafora J."/>
            <person name="Crous P."/>
            <person name="Grigoriev I."/>
        </authorList>
    </citation>
    <scope>NUCLEOTIDE SEQUENCE</scope>
    <source>
        <strain evidence="9">CBS 122681</strain>
    </source>
</reference>
<dbReference type="InterPro" id="IPR027379">
    <property type="entry name" value="CLS_N"/>
</dbReference>
<protein>
    <recommendedName>
        <fullName evidence="8">Cardiolipin synthase N-terminal domain-containing protein</fullName>
    </recommendedName>
</protein>
<evidence type="ECO:0000313" key="10">
    <source>
        <dbReference type="Proteomes" id="UP000799324"/>
    </source>
</evidence>
<evidence type="ECO:0000256" key="3">
    <source>
        <dbReference type="ARBA" id="ARBA00022692"/>
    </source>
</evidence>
<accession>A0A6A6T6J3</accession>
<proteinExistence type="predicted"/>
<dbReference type="EMBL" id="MU004362">
    <property type="protein sequence ID" value="KAF2654543.1"/>
    <property type="molecule type" value="Genomic_DNA"/>
</dbReference>
<dbReference type="OrthoDB" id="5193244at2759"/>
<feature type="transmembrane region" description="Helical" evidence="6">
    <location>
        <begin position="65"/>
        <end position="86"/>
    </location>
</feature>
<evidence type="ECO:0000313" key="9">
    <source>
        <dbReference type="EMBL" id="KAF2654543.1"/>
    </source>
</evidence>
<feature type="domain" description="Cardiolipin synthase N-terminal" evidence="8">
    <location>
        <begin position="46"/>
        <end position="87"/>
    </location>
</feature>
<evidence type="ECO:0000256" key="7">
    <source>
        <dbReference type="SAM" id="SignalP"/>
    </source>
</evidence>
<keyword evidence="4 6" id="KW-1133">Transmembrane helix</keyword>
<organism evidence="9 10">
    <name type="scientific">Lophiostoma macrostomum CBS 122681</name>
    <dbReference type="NCBI Taxonomy" id="1314788"/>
    <lineage>
        <taxon>Eukaryota</taxon>
        <taxon>Fungi</taxon>
        <taxon>Dikarya</taxon>
        <taxon>Ascomycota</taxon>
        <taxon>Pezizomycotina</taxon>
        <taxon>Dothideomycetes</taxon>
        <taxon>Pleosporomycetidae</taxon>
        <taxon>Pleosporales</taxon>
        <taxon>Lophiostomataceae</taxon>
        <taxon>Lophiostoma</taxon>
    </lineage>
</organism>
<evidence type="ECO:0000256" key="5">
    <source>
        <dbReference type="ARBA" id="ARBA00023136"/>
    </source>
</evidence>
<keyword evidence="2" id="KW-1003">Cell membrane</keyword>
<feature type="transmembrane region" description="Helical" evidence="6">
    <location>
        <begin position="31"/>
        <end position="53"/>
    </location>
</feature>
<gene>
    <name evidence="9" type="ORF">K491DRAFT_466751</name>
</gene>
<evidence type="ECO:0000256" key="6">
    <source>
        <dbReference type="SAM" id="Phobius"/>
    </source>
</evidence>
<keyword evidence="7" id="KW-0732">Signal</keyword>
<feature type="signal peptide" evidence="7">
    <location>
        <begin position="1"/>
        <end position="21"/>
    </location>
</feature>
<evidence type="ECO:0000256" key="1">
    <source>
        <dbReference type="ARBA" id="ARBA00004651"/>
    </source>
</evidence>
<dbReference type="Proteomes" id="UP000799324">
    <property type="component" value="Unassembled WGS sequence"/>
</dbReference>